<evidence type="ECO:0000313" key="1">
    <source>
        <dbReference type="EMBL" id="CAH3194210.1"/>
    </source>
</evidence>
<evidence type="ECO:0000313" key="2">
    <source>
        <dbReference type="Proteomes" id="UP001159427"/>
    </source>
</evidence>
<dbReference type="Proteomes" id="UP001159427">
    <property type="component" value="Unassembled WGS sequence"/>
</dbReference>
<protein>
    <submittedName>
        <fullName evidence="1">Uncharacterized protein</fullName>
    </submittedName>
</protein>
<proteinExistence type="predicted"/>
<comment type="caution">
    <text evidence="1">The sequence shown here is derived from an EMBL/GenBank/DDBJ whole genome shotgun (WGS) entry which is preliminary data.</text>
</comment>
<keyword evidence="2" id="KW-1185">Reference proteome</keyword>
<sequence length="126" mass="14251">IGDRSLVRRNGFQDELHKYNKRSLRFKTLLEKADSKTSEQGSAALIRVLRGLREEVITIVERDADVDRKIQDFVVTKGGIICQFPQKKIDAVIVLLGCFYVFNVSYTQCKAILTFLDQALLESGLG</sequence>
<gene>
    <name evidence="1" type="ORF">PEVE_00027360</name>
</gene>
<reference evidence="1 2" key="1">
    <citation type="submission" date="2022-05" db="EMBL/GenBank/DDBJ databases">
        <authorList>
            <consortium name="Genoscope - CEA"/>
            <person name="William W."/>
        </authorList>
    </citation>
    <scope>NUCLEOTIDE SEQUENCE [LARGE SCALE GENOMIC DNA]</scope>
</reference>
<dbReference type="EMBL" id="CALNXI010003752">
    <property type="protein sequence ID" value="CAH3194210.1"/>
    <property type="molecule type" value="Genomic_DNA"/>
</dbReference>
<name>A0ABN8SW87_9CNID</name>
<feature type="non-terminal residue" evidence="1">
    <location>
        <position position="1"/>
    </location>
</feature>
<accession>A0ABN8SW87</accession>
<organism evidence="1 2">
    <name type="scientific">Porites evermanni</name>
    <dbReference type="NCBI Taxonomy" id="104178"/>
    <lineage>
        <taxon>Eukaryota</taxon>
        <taxon>Metazoa</taxon>
        <taxon>Cnidaria</taxon>
        <taxon>Anthozoa</taxon>
        <taxon>Hexacorallia</taxon>
        <taxon>Scleractinia</taxon>
        <taxon>Fungiina</taxon>
        <taxon>Poritidae</taxon>
        <taxon>Porites</taxon>
    </lineage>
</organism>